<dbReference type="Proteomes" id="UP000030635">
    <property type="component" value="Chromosome"/>
</dbReference>
<dbReference type="EMBL" id="CP006905">
    <property type="protein sequence ID" value="AIY83704.1"/>
    <property type="molecule type" value="Genomic_DNA"/>
</dbReference>
<dbReference type="HOGENOM" id="CLU_157896_2_1_9"/>
<dbReference type="RefSeq" id="WP_039316347.1">
    <property type="nucleotide sequence ID" value="NZ_CP006905.1"/>
</dbReference>
<dbReference type="AlphaFoldDB" id="A0A0A7FVQ5"/>
<dbReference type="InterPro" id="IPR008407">
    <property type="entry name" value="Brnchd-chn_aa_trnsp_AzlD"/>
</dbReference>
<dbReference type="Pfam" id="PF05437">
    <property type="entry name" value="AzlD"/>
    <property type="match status" value="1"/>
</dbReference>
<feature type="transmembrane region" description="Helical" evidence="1">
    <location>
        <begin position="6"/>
        <end position="25"/>
    </location>
</feature>
<proteinExistence type="predicted"/>
<feature type="transmembrane region" description="Helical" evidence="1">
    <location>
        <begin position="82"/>
        <end position="98"/>
    </location>
</feature>
<dbReference type="OrthoDB" id="9811308at2"/>
<dbReference type="STRING" id="1561.NPD11_60"/>
<keyword evidence="1" id="KW-0472">Membrane</keyword>
<gene>
    <name evidence="2" type="ORF">U729_2978</name>
</gene>
<sequence length="99" mass="11230">MYLLICIVVMALITYGTRVFPFVFLKDKIESRFLKSILYYMPYSVLGAMTFPSVFYSTGNILYSSIGTIVALTLAYFEKSLIVVAACSVFVVYIMNFIN</sequence>
<name>A0A0A7FVQ5_9CLOT</name>
<feature type="transmembrane region" description="Helical" evidence="1">
    <location>
        <begin position="61"/>
        <end position="77"/>
    </location>
</feature>
<evidence type="ECO:0000313" key="3">
    <source>
        <dbReference type="Proteomes" id="UP000030635"/>
    </source>
</evidence>
<evidence type="ECO:0000313" key="2">
    <source>
        <dbReference type="EMBL" id="AIY83704.1"/>
    </source>
</evidence>
<dbReference type="KEGG" id="cbv:U729_2978"/>
<organism evidence="2 3">
    <name type="scientific">Clostridium baratii str. Sullivan</name>
    <dbReference type="NCBI Taxonomy" id="1415775"/>
    <lineage>
        <taxon>Bacteria</taxon>
        <taxon>Bacillati</taxon>
        <taxon>Bacillota</taxon>
        <taxon>Clostridia</taxon>
        <taxon>Eubacteriales</taxon>
        <taxon>Clostridiaceae</taxon>
        <taxon>Clostridium</taxon>
    </lineage>
</organism>
<evidence type="ECO:0000256" key="1">
    <source>
        <dbReference type="SAM" id="Phobius"/>
    </source>
</evidence>
<keyword evidence="1" id="KW-1133">Transmembrane helix</keyword>
<protein>
    <submittedName>
        <fullName evidence="2">Branched-chain amino acid transport family protein</fullName>
    </submittedName>
</protein>
<keyword evidence="1" id="KW-0812">Transmembrane</keyword>
<keyword evidence="3" id="KW-1185">Reference proteome</keyword>
<reference evidence="2 3" key="1">
    <citation type="journal article" date="2015" name="Infect. Genet. Evol.">
        <title>Genomic sequences of six botulinum neurotoxin-producing strains representing three clostridial species illustrate the mobility and diversity of botulinum neurotoxin genes.</title>
        <authorList>
            <person name="Smith T.J."/>
            <person name="Hill K.K."/>
            <person name="Xie G."/>
            <person name="Foley B.T."/>
            <person name="Williamson C.H."/>
            <person name="Foster J.T."/>
            <person name="Johnson S.L."/>
            <person name="Chertkov O."/>
            <person name="Teshima H."/>
            <person name="Gibbons H.S."/>
            <person name="Johnsky L.A."/>
            <person name="Karavis M.A."/>
            <person name="Smith L.A."/>
        </authorList>
    </citation>
    <scope>NUCLEOTIDE SEQUENCE [LARGE SCALE GENOMIC DNA]</scope>
    <source>
        <strain evidence="2">Sullivan</strain>
    </source>
</reference>
<dbReference type="eggNOG" id="COG4392">
    <property type="taxonomic scope" value="Bacteria"/>
</dbReference>
<accession>A0A0A7FVQ5</accession>